<dbReference type="AlphaFoldDB" id="A0A076MX81"/>
<dbReference type="OrthoDB" id="9802944at2"/>
<dbReference type="RefSeq" id="WP_017984183.1">
    <property type="nucleotide sequence ID" value="NZ_AQUL01000001.1"/>
</dbReference>
<accession>A0A076MX81</accession>
<protein>
    <submittedName>
        <fullName evidence="3">Cd(II)/Pb(II)-responsive transcriptional regulator</fullName>
    </submittedName>
</protein>
<dbReference type="SMART" id="SM00422">
    <property type="entry name" value="HTH_MERR"/>
    <property type="match status" value="1"/>
</dbReference>
<name>A0A076MX81_AMYME</name>
<proteinExistence type="predicted"/>
<evidence type="ECO:0000313" key="4">
    <source>
        <dbReference type="Proteomes" id="UP000062973"/>
    </source>
</evidence>
<dbReference type="PROSITE" id="PS00552">
    <property type="entry name" value="HTH_MERR_1"/>
    <property type="match status" value="1"/>
</dbReference>
<dbReference type="EMBL" id="CP009110">
    <property type="protein sequence ID" value="AIJ25338.1"/>
    <property type="molecule type" value="Genomic_DNA"/>
</dbReference>
<dbReference type="GO" id="GO:0003700">
    <property type="term" value="F:DNA-binding transcription factor activity"/>
    <property type="evidence" value="ECO:0007669"/>
    <property type="project" value="InterPro"/>
</dbReference>
<dbReference type="GO" id="GO:0003677">
    <property type="term" value="F:DNA binding"/>
    <property type="evidence" value="ECO:0007669"/>
    <property type="project" value="UniProtKB-KW"/>
</dbReference>
<dbReference type="PANTHER" id="PTHR30204">
    <property type="entry name" value="REDOX-CYCLING DRUG-SENSING TRANSCRIPTIONAL ACTIVATOR SOXR"/>
    <property type="match status" value="1"/>
</dbReference>
<evidence type="ECO:0000313" key="3">
    <source>
        <dbReference type="EMBL" id="AIJ25338.1"/>
    </source>
</evidence>
<dbReference type="InterPro" id="IPR000551">
    <property type="entry name" value="MerR-type_HTH_dom"/>
</dbReference>
<evidence type="ECO:0000256" key="1">
    <source>
        <dbReference type="ARBA" id="ARBA00023125"/>
    </source>
</evidence>
<organism evidence="3 4">
    <name type="scientific">Amycolatopsis methanolica 239</name>
    <dbReference type="NCBI Taxonomy" id="1068978"/>
    <lineage>
        <taxon>Bacteria</taxon>
        <taxon>Bacillati</taxon>
        <taxon>Actinomycetota</taxon>
        <taxon>Actinomycetes</taxon>
        <taxon>Pseudonocardiales</taxon>
        <taxon>Pseudonocardiaceae</taxon>
        <taxon>Amycolatopsis</taxon>
        <taxon>Amycolatopsis methanolica group</taxon>
    </lineage>
</organism>
<keyword evidence="4" id="KW-1185">Reference proteome</keyword>
<feature type="domain" description="HTH merR-type" evidence="2">
    <location>
        <begin position="1"/>
        <end position="72"/>
    </location>
</feature>
<dbReference type="CDD" id="cd01109">
    <property type="entry name" value="HTH_YyaN"/>
    <property type="match status" value="1"/>
</dbReference>
<sequence length="136" mass="15489">MDLSIGEVARRTGLSVHTLRLYEREGLVASPVARNASGRRVYREADVEWLRYCTRFRASGMPPEEIRRFAALVRQGRGNEPERLALLREHEERVRARIAELRESLAVIRHKVGVYEEHVAEGRAAGLWEPAGSTVE</sequence>
<dbReference type="PATRIC" id="fig|1068978.7.peg.5631"/>
<dbReference type="PANTHER" id="PTHR30204:SF98">
    <property type="entry name" value="HTH-TYPE TRANSCRIPTIONAL REGULATOR ADHR"/>
    <property type="match status" value="1"/>
</dbReference>
<dbReference type="SUPFAM" id="SSF46955">
    <property type="entry name" value="Putative DNA-binding domain"/>
    <property type="match status" value="1"/>
</dbReference>
<gene>
    <name evidence="3" type="ORF">AMETH_5246</name>
</gene>
<dbReference type="Proteomes" id="UP000062973">
    <property type="component" value="Chromosome"/>
</dbReference>
<dbReference type="Gene3D" id="1.10.1660.10">
    <property type="match status" value="1"/>
</dbReference>
<dbReference type="STRING" id="1068978.AMETH_5246"/>
<evidence type="ECO:0000259" key="2">
    <source>
        <dbReference type="PROSITE" id="PS50937"/>
    </source>
</evidence>
<dbReference type="HOGENOM" id="CLU_060077_8_2_11"/>
<keyword evidence="1" id="KW-0238">DNA-binding</keyword>
<dbReference type="PROSITE" id="PS50937">
    <property type="entry name" value="HTH_MERR_2"/>
    <property type="match status" value="1"/>
</dbReference>
<dbReference type="InterPro" id="IPR047057">
    <property type="entry name" value="MerR_fam"/>
</dbReference>
<reference evidence="3 4" key="1">
    <citation type="submission" date="2014-07" db="EMBL/GenBank/DDBJ databases">
        <title>Whole Genome Sequence of the Amycolatopsis methanolica 239.</title>
        <authorList>
            <person name="Tang B."/>
        </authorList>
    </citation>
    <scope>NUCLEOTIDE SEQUENCE [LARGE SCALE GENOMIC DNA]</scope>
    <source>
        <strain evidence="3 4">239</strain>
    </source>
</reference>
<dbReference type="KEGG" id="amq:AMETH_5246"/>
<dbReference type="InterPro" id="IPR009061">
    <property type="entry name" value="DNA-bd_dom_put_sf"/>
</dbReference>
<dbReference type="Pfam" id="PF13411">
    <property type="entry name" value="MerR_1"/>
    <property type="match status" value="1"/>
</dbReference>
<dbReference type="eggNOG" id="COG0789">
    <property type="taxonomic scope" value="Bacteria"/>
</dbReference>